<keyword evidence="3" id="KW-1185">Reference proteome</keyword>
<accession>A0A6N7R386</accession>
<dbReference type="Pfam" id="PF12867">
    <property type="entry name" value="DinB_2"/>
    <property type="match status" value="1"/>
</dbReference>
<dbReference type="InterPro" id="IPR034660">
    <property type="entry name" value="DinB/YfiT-like"/>
</dbReference>
<reference evidence="2 3" key="1">
    <citation type="submission" date="2019-10" db="EMBL/GenBank/DDBJ databases">
        <title>Gracilibacillus salitolerans sp. nov., a moderate halophile isolated from a saline soil in northwest China.</title>
        <authorList>
            <person name="Gan L."/>
        </authorList>
    </citation>
    <scope>NUCLEOTIDE SEQUENCE [LARGE SCALE GENOMIC DNA]</scope>
    <source>
        <strain evidence="2 3">TP2-8</strain>
    </source>
</reference>
<evidence type="ECO:0000313" key="2">
    <source>
        <dbReference type="EMBL" id="MRI66906.1"/>
    </source>
</evidence>
<gene>
    <name evidence="2" type="ORF">GH885_11235</name>
</gene>
<dbReference type="Proteomes" id="UP000435187">
    <property type="component" value="Unassembled WGS sequence"/>
</dbReference>
<dbReference type="InterPro" id="IPR024775">
    <property type="entry name" value="DinB-like"/>
</dbReference>
<name>A0A6N7R386_9BACI</name>
<dbReference type="SUPFAM" id="SSF109854">
    <property type="entry name" value="DinB/YfiT-like putative metalloenzymes"/>
    <property type="match status" value="1"/>
</dbReference>
<sequence>MDELLKQLQFARQSTIDYVKQLEERRLEIMPKGFNNHIKWNLGHLYVAFENIVFRLIGENAKFPINFPELFSPGTSPKQWTMEAPETTELITLLEGQLERLASLQAKSLDEAIPEVYTTSTGAKFLTVGDCVSFIIYHEGMHFGIIKSMNQVLQEGESN</sequence>
<dbReference type="Gene3D" id="1.20.120.450">
    <property type="entry name" value="dinb family like domain"/>
    <property type="match status" value="1"/>
</dbReference>
<protein>
    <submittedName>
        <fullName evidence="2">DinB family protein</fullName>
    </submittedName>
</protein>
<dbReference type="RefSeq" id="WP_153835565.1">
    <property type="nucleotide sequence ID" value="NZ_JBHUMW010000049.1"/>
</dbReference>
<evidence type="ECO:0000313" key="3">
    <source>
        <dbReference type="Proteomes" id="UP000435187"/>
    </source>
</evidence>
<evidence type="ECO:0000259" key="1">
    <source>
        <dbReference type="Pfam" id="PF12867"/>
    </source>
</evidence>
<comment type="caution">
    <text evidence="2">The sequence shown here is derived from an EMBL/GenBank/DDBJ whole genome shotgun (WGS) entry which is preliminary data.</text>
</comment>
<proteinExistence type="predicted"/>
<organism evidence="2 3">
    <name type="scientific">Gracilibacillus thailandensis</name>
    <dbReference type="NCBI Taxonomy" id="563735"/>
    <lineage>
        <taxon>Bacteria</taxon>
        <taxon>Bacillati</taxon>
        <taxon>Bacillota</taxon>
        <taxon>Bacilli</taxon>
        <taxon>Bacillales</taxon>
        <taxon>Bacillaceae</taxon>
        <taxon>Gracilibacillus</taxon>
    </lineage>
</organism>
<feature type="domain" description="DinB-like" evidence="1">
    <location>
        <begin position="7"/>
        <end position="146"/>
    </location>
</feature>
<dbReference type="EMBL" id="WJEE01000022">
    <property type="protein sequence ID" value="MRI66906.1"/>
    <property type="molecule type" value="Genomic_DNA"/>
</dbReference>
<dbReference type="AlphaFoldDB" id="A0A6N7R386"/>